<dbReference type="InterPro" id="IPR013785">
    <property type="entry name" value="Aldolase_TIM"/>
</dbReference>
<dbReference type="CDD" id="cd04730">
    <property type="entry name" value="NPD_like"/>
    <property type="match status" value="1"/>
</dbReference>
<comment type="caution">
    <text evidence="6">The sequence shown here is derived from an EMBL/GenBank/DDBJ whole genome shotgun (WGS) entry which is preliminary data.</text>
</comment>
<dbReference type="EMBL" id="PTJC01000009">
    <property type="protein sequence ID" value="PPK84054.1"/>
    <property type="molecule type" value="Genomic_DNA"/>
</dbReference>
<keyword evidence="5 6" id="KW-0503">Monooxygenase</keyword>
<organism evidence="6 7">
    <name type="scientific">Neolewinella xylanilytica</name>
    <dbReference type="NCBI Taxonomy" id="1514080"/>
    <lineage>
        <taxon>Bacteria</taxon>
        <taxon>Pseudomonadati</taxon>
        <taxon>Bacteroidota</taxon>
        <taxon>Saprospiria</taxon>
        <taxon>Saprospirales</taxon>
        <taxon>Lewinellaceae</taxon>
        <taxon>Neolewinella</taxon>
    </lineage>
</organism>
<gene>
    <name evidence="6" type="ORF">CLV84_4204</name>
</gene>
<dbReference type="InterPro" id="IPR004136">
    <property type="entry name" value="NMO"/>
</dbReference>
<proteinExistence type="inferred from homology"/>
<dbReference type="Gene3D" id="3.20.20.70">
    <property type="entry name" value="Aldolase class I"/>
    <property type="match status" value="1"/>
</dbReference>
<reference evidence="6 7" key="1">
    <citation type="submission" date="2018-02" db="EMBL/GenBank/DDBJ databases">
        <title>Genomic Encyclopedia of Archaeal and Bacterial Type Strains, Phase II (KMG-II): from individual species to whole genera.</title>
        <authorList>
            <person name="Goeker M."/>
        </authorList>
    </citation>
    <scope>NUCLEOTIDE SEQUENCE [LARGE SCALE GENOMIC DNA]</scope>
    <source>
        <strain evidence="6 7">DSM 29526</strain>
    </source>
</reference>
<comment type="similarity">
    <text evidence="1">Belongs to the nitronate monooxygenase family. NMO class I subfamily.</text>
</comment>
<protein>
    <submittedName>
        <fullName evidence="6">Nitronate monooxygenase</fullName>
    </submittedName>
</protein>
<name>A0A2S6I045_9BACT</name>
<dbReference type="RefSeq" id="WP_104421765.1">
    <property type="nucleotide sequence ID" value="NZ_PTJC01000009.1"/>
</dbReference>
<dbReference type="Proteomes" id="UP000237662">
    <property type="component" value="Unassembled WGS sequence"/>
</dbReference>
<evidence type="ECO:0000256" key="4">
    <source>
        <dbReference type="ARBA" id="ARBA00023002"/>
    </source>
</evidence>
<dbReference type="Pfam" id="PF03060">
    <property type="entry name" value="NMO"/>
    <property type="match status" value="1"/>
</dbReference>
<accession>A0A2S6I045</accession>
<dbReference type="OrthoDB" id="9778912at2"/>
<keyword evidence="7" id="KW-1185">Reference proteome</keyword>
<dbReference type="PANTHER" id="PTHR42747:SF4">
    <property type="entry name" value="BLR1330 PROTEIN"/>
    <property type="match status" value="1"/>
</dbReference>
<dbReference type="PANTHER" id="PTHR42747">
    <property type="entry name" value="NITRONATE MONOOXYGENASE-RELATED"/>
    <property type="match status" value="1"/>
</dbReference>
<evidence type="ECO:0000256" key="1">
    <source>
        <dbReference type="ARBA" id="ARBA00009881"/>
    </source>
</evidence>
<keyword evidence="4" id="KW-0560">Oxidoreductase</keyword>
<evidence type="ECO:0000256" key="2">
    <source>
        <dbReference type="ARBA" id="ARBA00022630"/>
    </source>
</evidence>
<keyword evidence="2" id="KW-0285">Flavoprotein</keyword>
<dbReference type="FunFam" id="3.20.20.70:FF:000210">
    <property type="entry name" value="2-nitropropane dioxygenase"/>
    <property type="match status" value="1"/>
</dbReference>
<sequence>MNRQQIVERLHLDIPVVVSPMFIVSQQQLVLECCKHGVLGTFPALNNRSTEGFEEWVVEIKSELRAESERRGKPLPPYGVNLIVHKTNPRVQADLEVIVRQQVPLVITSLGAVKEVVDAVHGYGGLVFHDVTNTYHAQKAIDAGVDGLILVCAGAGGHAGSLNPIPFVAEIREMFDGVILVAGALSTGRDVATALQMGADLAYMGTRFINTQEAVADDAYKDMIIKSGTRDIIYTASVSGIPANWMVASLEAAGITKEMWDQQAKADFGAEHEAKAWKNLWSAGHGVASIKDNLPAAELIDRLKREMIAAIGEQASLLNKFPNAEVKPAR</sequence>
<keyword evidence="3" id="KW-0288">FMN</keyword>
<dbReference type="AlphaFoldDB" id="A0A2S6I045"/>
<dbReference type="GO" id="GO:0018580">
    <property type="term" value="F:nitronate monooxygenase activity"/>
    <property type="evidence" value="ECO:0007669"/>
    <property type="project" value="InterPro"/>
</dbReference>
<evidence type="ECO:0000313" key="7">
    <source>
        <dbReference type="Proteomes" id="UP000237662"/>
    </source>
</evidence>
<evidence type="ECO:0000313" key="6">
    <source>
        <dbReference type="EMBL" id="PPK84054.1"/>
    </source>
</evidence>
<evidence type="ECO:0000256" key="3">
    <source>
        <dbReference type="ARBA" id="ARBA00022643"/>
    </source>
</evidence>
<dbReference type="SUPFAM" id="SSF51412">
    <property type="entry name" value="Inosine monophosphate dehydrogenase (IMPDH)"/>
    <property type="match status" value="1"/>
</dbReference>
<evidence type="ECO:0000256" key="5">
    <source>
        <dbReference type="ARBA" id="ARBA00023033"/>
    </source>
</evidence>